<evidence type="ECO:0000259" key="1">
    <source>
        <dbReference type="Pfam" id="PF08044"/>
    </source>
</evidence>
<dbReference type="Pfam" id="PF08044">
    <property type="entry name" value="DUF1707"/>
    <property type="match status" value="1"/>
</dbReference>
<dbReference type="RefSeq" id="WP_344029761.1">
    <property type="nucleotide sequence ID" value="NZ_BAAAJK010000053.1"/>
</dbReference>
<dbReference type="InterPro" id="IPR012551">
    <property type="entry name" value="DUF1707_SHOCT-like"/>
</dbReference>
<evidence type="ECO:0000313" key="2">
    <source>
        <dbReference type="EMBL" id="GAA1402506.1"/>
    </source>
</evidence>
<sequence>MTAEQRPGIPGRIRAGAADRSAALHRLGAHLAEGRLTVAEYDERAGAAARAVHLDELGTLFADLPPDPTGPPEPGPPEPPRAAAWLWWAASGTPVAALLLHLGTGSTWWYLLPAAGALVLFASPPVRPRG</sequence>
<protein>
    <recommendedName>
        <fullName evidence="1">DUF1707 domain-containing protein</fullName>
    </recommendedName>
</protein>
<comment type="caution">
    <text evidence="2">The sequence shown here is derived from an EMBL/GenBank/DDBJ whole genome shotgun (WGS) entry which is preliminary data.</text>
</comment>
<proteinExistence type="predicted"/>
<reference evidence="3" key="1">
    <citation type="journal article" date="2019" name="Int. J. Syst. Evol. Microbiol.">
        <title>The Global Catalogue of Microorganisms (GCM) 10K type strain sequencing project: providing services to taxonomists for standard genome sequencing and annotation.</title>
        <authorList>
            <consortium name="The Broad Institute Genomics Platform"/>
            <consortium name="The Broad Institute Genome Sequencing Center for Infectious Disease"/>
            <person name="Wu L."/>
            <person name="Ma J."/>
        </authorList>
    </citation>
    <scope>NUCLEOTIDE SEQUENCE [LARGE SCALE GENOMIC DNA]</scope>
    <source>
        <strain evidence="3">JCM 11896</strain>
    </source>
</reference>
<gene>
    <name evidence="2" type="ORF">GCM10009613_62600</name>
</gene>
<keyword evidence="3" id="KW-1185">Reference proteome</keyword>
<dbReference type="EMBL" id="BAAAJK010000053">
    <property type="protein sequence ID" value="GAA1402506.1"/>
    <property type="molecule type" value="Genomic_DNA"/>
</dbReference>
<accession>A0ABP4J2Q0</accession>
<feature type="domain" description="DUF1707" evidence="1">
    <location>
        <begin position="13"/>
        <end position="65"/>
    </location>
</feature>
<dbReference type="Proteomes" id="UP001501414">
    <property type="component" value="Unassembled WGS sequence"/>
</dbReference>
<evidence type="ECO:0000313" key="3">
    <source>
        <dbReference type="Proteomes" id="UP001501414"/>
    </source>
</evidence>
<organism evidence="2 3">
    <name type="scientific">Pseudonocardia kongjuensis</name>
    <dbReference type="NCBI Taxonomy" id="102227"/>
    <lineage>
        <taxon>Bacteria</taxon>
        <taxon>Bacillati</taxon>
        <taxon>Actinomycetota</taxon>
        <taxon>Actinomycetes</taxon>
        <taxon>Pseudonocardiales</taxon>
        <taxon>Pseudonocardiaceae</taxon>
        <taxon>Pseudonocardia</taxon>
    </lineage>
</organism>
<name>A0ABP4J2Q0_9PSEU</name>